<feature type="signal peptide" evidence="3">
    <location>
        <begin position="1"/>
        <end position="21"/>
    </location>
</feature>
<dbReference type="AlphaFoldDB" id="A0AAV4FEM9"/>
<dbReference type="InterPro" id="IPR001212">
    <property type="entry name" value="Somatomedin_B_dom"/>
</dbReference>
<feature type="region of interest" description="Disordered" evidence="2">
    <location>
        <begin position="461"/>
        <end position="485"/>
    </location>
</feature>
<evidence type="ECO:0000256" key="2">
    <source>
        <dbReference type="SAM" id="MobiDB-lite"/>
    </source>
</evidence>
<keyword evidence="1" id="KW-1015">Disulfide bond</keyword>
<dbReference type="Gene3D" id="4.10.410.20">
    <property type="match status" value="1"/>
</dbReference>
<feature type="domain" description="SMB" evidence="4">
    <location>
        <begin position="171"/>
        <end position="216"/>
    </location>
</feature>
<evidence type="ECO:0000256" key="1">
    <source>
        <dbReference type="ARBA" id="ARBA00023157"/>
    </source>
</evidence>
<evidence type="ECO:0000313" key="5">
    <source>
        <dbReference type="EMBL" id="GFR71366.1"/>
    </source>
</evidence>
<feature type="chain" id="PRO_5043674519" description="SMB domain-containing protein" evidence="3">
    <location>
        <begin position="22"/>
        <end position="678"/>
    </location>
</feature>
<sequence>MLSIILMIGLVEILWFSQTEALPALQKTQIPLSAKVTSVAAGALNIIDLYNERNLSLKILHSQNVTANPTPVTDLASISSSMRWRSTDALPWYLSDLSGYENTSGSNQNQSGTFDLTEKLVEIKEILNPFGIAHSSIIFVIHNIRYRMGSSSQLKDIVSEQNLCSQADLLIRTSCRGRCGQLPDTTNVPAQCACDHDCLANADCCEDINELCTETFVQTVSNFYLQRRNFAFTWCHRYRLQMLDELYRVGKSIRSEETTIIEFECLSEIHMSDVLHGILGALTISKCRSKLWSMDQFVRSRVCDRPDVLVCEEKENPQLYSFYPVHLTCFGHPSMDRLAFRYQNGLDDMEVVSKHGNCSYLRETNYPSSGYQNGYNLPANRSMWRKNQFKKIKLIIKSHDGQTYFHFETSNRGRVRCTGGPSVSDWRCESTLCSDGHLFHKTSQTCYLPDRAYLRLTPLAADSQPGGDVQSKQGDGGNNADDVNAHEGVDAARPSSNFDLCTCFKAKAVLSSIGWWRVLIETQDLINGRCGFNLDNSSQELVYSTNRNDDTDGHKVYEANGTRPSTSSPNVNEEVNTYERSLLFGKLLVSWNNRRNECIEEKFRAVQVCFALTKRPDLGTLCLFLHDRAKSGGSDVNVQVSSILTSGCRNCRQTRCFQIAVHIAVILLSVFRGREIPK</sequence>
<name>A0AAV4FEM9_9GAST</name>
<comment type="caution">
    <text evidence="5">The sequence shown here is derived from an EMBL/GenBank/DDBJ whole genome shotgun (WGS) entry which is preliminary data.</text>
</comment>
<dbReference type="Pfam" id="PF01033">
    <property type="entry name" value="Somatomedin_B"/>
    <property type="match status" value="1"/>
</dbReference>
<evidence type="ECO:0000313" key="6">
    <source>
        <dbReference type="Proteomes" id="UP000762676"/>
    </source>
</evidence>
<evidence type="ECO:0000259" key="4">
    <source>
        <dbReference type="PROSITE" id="PS50958"/>
    </source>
</evidence>
<accession>A0AAV4FEM9</accession>
<dbReference type="SMART" id="SM00201">
    <property type="entry name" value="SO"/>
    <property type="match status" value="1"/>
</dbReference>
<evidence type="ECO:0000256" key="3">
    <source>
        <dbReference type="SAM" id="SignalP"/>
    </source>
</evidence>
<protein>
    <recommendedName>
        <fullName evidence="4">SMB domain-containing protein</fullName>
    </recommendedName>
</protein>
<keyword evidence="3" id="KW-0732">Signal</keyword>
<dbReference type="EMBL" id="BMAT01004287">
    <property type="protein sequence ID" value="GFR71366.1"/>
    <property type="molecule type" value="Genomic_DNA"/>
</dbReference>
<dbReference type="Proteomes" id="UP000762676">
    <property type="component" value="Unassembled WGS sequence"/>
</dbReference>
<proteinExistence type="predicted"/>
<keyword evidence="6" id="KW-1185">Reference proteome</keyword>
<dbReference type="InterPro" id="IPR036024">
    <property type="entry name" value="Somatomedin_B-like_dom_sf"/>
</dbReference>
<dbReference type="PROSITE" id="PS50958">
    <property type="entry name" value="SMB_2"/>
    <property type="match status" value="1"/>
</dbReference>
<gene>
    <name evidence="5" type="ORF">ElyMa_002092200</name>
</gene>
<reference evidence="5 6" key="1">
    <citation type="journal article" date="2021" name="Elife">
        <title>Chloroplast acquisition without the gene transfer in kleptoplastic sea slugs, Plakobranchus ocellatus.</title>
        <authorList>
            <person name="Maeda T."/>
            <person name="Takahashi S."/>
            <person name="Yoshida T."/>
            <person name="Shimamura S."/>
            <person name="Takaki Y."/>
            <person name="Nagai Y."/>
            <person name="Toyoda A."/>
            <person name="Suzuki Y."/>
            <person name="Arimoto A."/>
            <person name="Ishii H."/>
            <person name="Satoh N."/>
            <person name="Nishiyama T."/>
            <person name="Hasebe M."/>
            <person name="Maruyama T."/>
            <person name="Minagawa J."/>
            <person name="Obokata J."/>
            <person name="Shigenobu S."/>
        </authorList>
    </citation>
    <scope>NUCLEOTIDE SEQUENCE [LARGE SCALE GENOMIC DNA]</scope>
</reference>
<organism evidence="5 6">
    <name type="scientific">Elysia marginata</name>
    <dbReference type="NCBI Taxonomy" id="1093978"/>
    <lineage>
        <taxon>Eukaryota</taxon>
        <taxon>Metazoa</taxon>
        <taxon>Spiralia</taxon>
        <taxon>Lophotrochozoa</taxon>
        <taxon>Mollusca</taxon>
        <taxon>Gastropoda</taxon>
        <taxon>Heterobranchia</taxon>
        <taxon>Euthyneura</taxon>
        <taxon>Panpulmonata</taxon>
        <taxon>Sacoglossa</taxon>
        <taxon>Placobranchoidea</taxon>
        <taxon>Plakobranchidae</taxon>
        <taxon>Elysia</taxon>
    </lineage>
</organism>
<dbReference type="SUPFAM" id="SSF90188">
    <property type="entry name" value="Somatomedin B domain"/>
    <property type="match status" value="1"/>
</dbReference>